<keyword evidence="1" id="KW-0472">Membrane</keyword>
<dbReference type="Pfam" id="PF03608">
    <property type="entry name" value="EII-GUT"/>
    <property type="match status" value="1"/>
</dbReference>
<keyword evidence="1" id="KW-0812">Transmembrane</keyword>
<accession>A0AAE3L332</accession>
<dbReference type="PROSITE" id="PS51107">
    <property type="entry name" value="PTS_EIIC_TYPE_5"/>
    <property type="match status" value="1"/>
</dbReference>
<dbReference type="Proteomes" id="UP001205748">
    <property type="component" value="Unassembled WGS sequence"/>
</dbReference>
<dbReference type="RefSeq" id="WP_257528962.1">
    <property type="nucleotide sequence ID" value="NZ_JANKAS010000001.1"/>
</dbReference>
<feature type="transmembrane region" description="Helical" evidence="1">
    <location>
        <begin position="67"/>
        <end position="87"/>
    </location>
</feature>
<dbReference type="PANTHER" id="PTHR40399:SF1">
    <property type="entry name" value="PTS SYSTEM GLUCITOL_SORBITOL-SPECIFIC EIIC COMPONENT"/>
    <property type="match status" value="1"/>
</dbReference>
<feature type="transmembrane region" description="Helical" evidence="1">
    <location>
        <begin position="145"/>
        <end position="165"/>
    </location>
</feature>
<keyword evidence="3" id="KW-1185">Reference proteome</keyword>
<reference evidence="2" key="1">
    <citation type="submission" date="2022-07" db="EMBL/GenBank/DDBJ databases">
        <title>Enhanced cultured diversity of the mouse gut microbiota enables custom-made synthetic communities.</title>
        <authorList>
            <person name="Afrizal A."/>
        </authorList>
    </citation>
    <scope>NUCLEOTIDE SEQUENCE</scope>
    <source>
        <strain evidence="2">DSM 28593</strain>
    </source>
</reference>
<keyword evidence="1" id="KW-1133">Transmembrane helix</keyword>
<dbReference type="EMBL" id="JANKAS010000001">
    <property type="protein sequence ID" value="MCR1897558.1"/>
    <property type="molecule type" value="Genomic_DNA"/>
</dbReference>
<dbReference type="AlphaFoldDB" id="A0AAE3L332"/>
<name>A0AAE3L332_9FIRM</name>
<dbReference type="PIRSF" id="PIRSF038321">
    <property type="entry name" value="PTS_glc_srb_IIC"/>
    <property type="match status" value="1"/>
</dbReference>
<dbReference type="InterPro" id="IPR004699">
    <property type="entry name" value="PTS_IID_sorb"/>
</dbReference>
<proteinExistence type="predicted"/>
<sequence length="179" mass="19737">MDFLAKLAEGFIGLFEAGGENFMGLVTGIIPTLVVLITFVNSIVQLVGQEKVENFARKTTKYAITRYTIFPIMAVFFLTNPMAYTFGRFLEEKYKPPFIDAALSFVHPITGLFPHANAAELFVWIGISDGVIKAGYPTGDLAVRYFLSGIVVIFLRGIITEKIYFAMTKKGSSKKGVTA</sequence>
<gene>
    <name evidence="2" type="ORF">NSA47_00950</name>
</gene>
<evidence type="ECO:0000313" key="3">
    <source>
        <dbReference type="Proteomes" id="UP001205748"/>
    </source>
</evidence>
<dbReference type="PANTHER" id="PTHR40399">
    <property type="entry name" value="PTS SYSTEM GLUCITOL/SORBITOL-SPECIFIC EIIC COMPONENT"/>
    <property type="match status" value="1"/>
</dbReference>
<protein>
    <submittedName>
        <fullName evidence="2">PTS glucitol/sorbitol transporter subunit IIC</fullName>
    </submittedName>
</protein>
<evidence type="ECO:0000256" key="1">
    <source>
        <dbReference type="SAM" id="Phobius"/>
    </source>
</evidence>
<dbReference type="GO" id="GO:0016020">
    <property type="term" value="C:membrane"/>
    <property type="evidence" value="ECO:0007669"/>
    <property type="project" value="InterPro"/>
</dbReference>
<comment type="caution">
    <text evidence="2">The sequence shown here is derived from an EMBL/GenBank/DDBJ whole genome shotgun (WGS) entry which is preliminary data.</text>
</comment>
<evidence type="ECO:0000313" key="2">
    <source>
        <dbReference type="EMBL" id="MCR1897558.1"/>
    </source>
</evidence>
<organism evidence="2 3">
    <name type="scientific">Irregularibacter muris</name>
    <dbReference type="NCBI Taxonomy" id="1796619"/>
    <lineage>
        <taxon>Bacteria</taxon>
        <taxon>Bacillati</taxon>
        <taxon>Bacillota</taxon>
        <taxon>Clostridia</taxon>
        <taxon>Eubacteriales</taxon>
        <taxon>Eubacteriaceae</taxon>
        <taxon>Irregularibacter</taxon>
    </lineage>
</organism>
<feature type="transmembrane region" description="Helical" evidence="1">
    <location>
        <begin position="22"/>
        <end position="47"/>
    </location>
</feature>
<dbReference type="GO" id="GO:0009401">
    <property type="term" value="P:phosphoenolpyruvate-dependent sugar phosphotransferase system"/>
    <property type="evidence" value="ECO:0007669"/>
    <property type="project" value="InterPro"/>
</dbReference>
<dbReference type="NCBIfam" id="TIGR00821">
    <property type="entry name" value="EII-GUT"/>
    <property type="match status" value="1"/>
</dbReference>